<dbReference type="PROSITE" id="PS50968">
    <property type="entry name" value="BIOTINYL_LIPOYL"/>
    <property type="match status" value="1"/>
</dbReference>
<dbReference type="GO" id="GO:0016874">
    <property type="term" value="F:ligase activity"/>
    <property type="evidence" value="ECO:0007669"/>
    <property type="project" value="UniProtKB-KW"/>
</dbReference>
<sequence length="682" mass="76087">MFQKILIANRGEIAARIIRTCRRMGVKTVAVYSEADVRSRYVAEADESVFIGPAPAKQSFLNSGKIIDAAVRHGCQAVHPGYGFFAENAGFAEMVQRAGLVFIGPSPAAIAQLGDKLAAKALARRIGLPVVPGYEGSLEDLEAIRRVISGIGYPLLLKPAAGGGGRGMRIVRSEEELAPALKTCREETRKSFGDDRIFIERYIVKPRHIEFQVLADSFGHVVHLGERECSVQRRYQKVLEETPSPFIDDELRRTMGSLACVLAREAGYANAGTVEFIMDEQRNFYFLEMNARLQVEHPVTELVTSLDLVELQLRVAAGEPLPWKQPDAFHGWAIEARICAEDPHRNFMPTTGMVTHYAEPSGERVRIDSGIGTGSVVTVHYDSLLSKVSAWGETRKQAIAALINALNGYYIAGLATNIDFVNAVLNHPEFAAGNLSTDFISDHFVHGQSIVAPDPERLRHMVLVAALVYHNRQILAVESLKPMSPLTGGTHRDKGEYRYLVKAGADEFEVSWSTEPPPADQSVRVNGVQYHVVAPQYEYSRRQLDLTIDGTRQTFRFQYQQNHIKVHYCGLIRTCEIYNPREWALNRFMAREKKTVPEDALRCPMPSLIIQVCVQPGDKVFRGQTLFRLESMKMEIDVESPCDGYVDAVPAKAGQNAESNEVLLTFRKEESARVDWLWKNGT</sequence>
<dbReference type="GO" id="GO:0046872">
    <property type="term" value="F:metal ion binding"/>
    <property type="evidence" value="ECO:0007669"/>
    <property type="project" value="InterPro"/>
</dbReference>
<dbReference type="Pfam" id="PF02785">
    <property type="entry name" value="Biotin_carb_C"/>
    <property type="match status" value="1"/>
</dbReference>
<dbReference type="InterPro" id="IPR050856">
    <property type="entry name" value="Biotin_carboxylase_complex"/>
</dbReference>
<keyword evidence="5 10" id="KW-0067">ATP-binding</keyword>
<dbReference type="GO" id="GO:0005524">
    <property type="term" value="F:ATP binding"/>
    <property type="evidence" value="ECO:0007669"/>
    <property type="project" value="UniProtKB-UniRule"/>
</dbReference>
<evidence type="ECO:0000259" key="12">
    <source>
        <dbReference type="PROSITE" id="PS50975"/>
    </source>
</evidence>
<proteinExistence type="predicted"/>
<dbReference type="SUPFAM" id="SSF52440">
    <property type="entry name" value="PreATP-grasp domain"/>
    <property type="match status" value="1"/>
</dbReference>
<keyword evidence="3" id="KW-0436">Ligase</keyword>
<comment type="catalytic activity">
    <reaction evidence="9">
        <text>butanoyl-CoA + hydrogencarbonate + ATP = (2S)-ethylmalonyl-CoA + ADP + phosphate + H(+)</text>
        <dbReference type="Rhea" id="RHEA:59520"/>
        <dbReference type="ChEBI" id="CHEBI:15378"/>
        <dbReference type="ChEBI" id="CHEBI:17544"/>
        <dbReference type="ChEBI" id="CHEBI:30616"/>
        <dbReference type="ChEBI" id="CHEBI:43474"/>
        <dbReference type="ChEBI" id="CHEBI:57371"/>
        <dbReference type="ChEBI" id="CHEBI:60909"/>
        <dbReference type="ChEBI" id="CHEBI:456216"/>
    </reaction>
    <physiologicalReaction direction="left-to-right" evidence="9">
        <dbReference type="Rhea" id="RHEA:59521"/>
    </physiologicalReaction>
</comment>
<dbReference type="Pfam" id="PF18140">
    <property type="entry name" value="PCC_BT"/>
    <property type="match status" value="1"/>
</dbReference>
<evidence type="ECO:0000313" key="15">
    <source>
        <dbReference type="Proteomes" id="UP000736328"/>
    </source>
</evidence>
<dbReference type="FunFam" id="3.30.1490.20:FF:000003">
    <property type="entry name" value="acetyl-CoA carboxylase isoform X1"/>
    <property type="match status" value="1"/>
</dbReference>
<evidence type="ECO:0000313" key="14">
    <source>
        <dbReference type="EMBL" id="MBI4727790.1"/>
    </source>
</evidence>
<feature type="domain" description="ATP-grasp" evidence="12">
    <location>
        <begin position="120"/>
        <end position="317"/>
    </location>
</feature>
<accession>A0A933MLH6</accession>
<dbReference type="PROSITE" id="PS50979">
    <property type="entry name" value="BC"/>
    <property type="match status" value="1"/>
</dbReference>
<dbReference type="Pfam" id="PF00364">
    <property type="entry name" value="Biotin_lipoyl"/>
    <property type="match status" value="1"/>
</dbReference>
<dbReference type="InterPro" id="IPR011761">
    <property type="entry name" value="ATP-grasp"/>
</dbReference>
<dbReference type="Gene3D" id="3.30.1490.20">
    <property type="entry name" value="ATP-grasp fold, A domain"/>
    <property type="match status" value="1"/>
</dbReference>
<dbReference type="InterPro" id="IPR005482">
    <property type="entry name" value="Biotin_COase_C"/>
</dbReference>
<dbReference type="SUPFAM" id="SSF51246">
    <property type="entry name" value="Rudiment single hybrid motif"/>
    <property type="match status" value="1"/>
</dbReference>
<dbReference type="InterPro" id="IPR011053">
    <property type="entry name" value="Single_hybrid_motif"/>
</dbReference>
<dbReference type="Proteomes" id="UP000736328">
    <property type="component" value="Unassembled WGS sequence"/>
</dbReference>
<dbReference type="InterPro" id="IPR041265">
    <property type="entry name" value="PCC_BT"/>
</dbReference>
<dbReference type="FunFam" id="3.30.470.20:FF:000028">
    <property type="entry name" value="Methylcrotonoyl-CoA carboxylase subunit alpha, mitochondrial"/>
    <property type="match status" value="1"/>
</dbReference>
<dbReference type="InterPro" id="IPR016185">
    <property type="entry name" value="PreATP-grasp_dom_sf"/>
</dbReference>
<dbReference type="GO" id="GO:0006629">
    <property type="term" value="P:lipid metabolic process"/>
    <property type="evidence" value="ECO:0007669"/>
    <property type="project" value="UniProtKB-KW"/>
</dbReference>
<dbReference type="Pfam" id="PF02786">
    <property type="entry name" value="CPSase_L_D2"/>
    <property type="match status" value="1"/>
</dbReference>
<comment type="caution">
    <text evidence="14">The sequence shown here is derived from an EMBL/GenBank/DDBJ whole genome shotgun (WGS) entry which is preliminary data.</text>
</comment>
<keyword evidence="4 10" id="KW-0547">Nucleotide-binding</keyword>
<dbReference type="SMART" id="SM00878">
    <property type="entry name" value="Biotin_carb_C"/>
    <property type="match status" value="1"/>
</dbReference>
<evidence type="ECO:0000256" key="6">
    <source>
        <dbReference type="ARBA" id="ARBA00023098"/>
    </source>
</evidence>
<dbReference type="InterPro" id="IPR013815">
    <property type="entry name" value="ATP_grasp_subdomain_1"/>
</dbReference>
<evidence type="ECO:0000256" key="2">
    <source>
        <dbReference type="ARBA" id="ARBA00018058"/>
    </source>
</evidence>
<dbReference type="EMBL" id="JACQXR010000158">
    <property type="protein sequence ID" value="MBI4727790.1"/>
    <property type="molecule type" value="Genomic_DNA"/>
</dbReference>
<dbReference type="InterPro" id="IPR005479">
    <property type="entry name" value="CPAse_ATP-bd"/>
</dbReference>
<keyword evidence="7" id="KW-0092">Biotin</keyword>
<dbReference type="CDD" id="cd06850">
    <property type="entry name" value="biotinyl_domain"/>
    <property type="match status" value="1"/>
</dbReference>
<evidence type="ECO:0000256" key="10">
    <source>
        <dbReference type="PROSITE-ProRule" id="PRU00409"/>
    </source>
</evidence>
<evidence type="ECO:0000259" key="11">
    <source>
        <dbReference type="PROSITE" id="PS50968"/>
    </source>
</evidence>
<dbReference type="InterPro" id="IPR011054">
    <property type="entry name" value="Rudment_hybrid_motif"/>
</dbReference>
<comment type="cofactor">
    <cofactor evidence="1">
        <name>biotin</name>
        <dbReference type="ChEBI" id="CHEBI:57586"/>
    </cofactor>
</comment>
<feature type="domain" description="Lipoyl-binding" evidence="11">
    <location>
        <begin position="591"/>
        <end position="667"/>
    </location>
</feature>
<evidence type="ECO:0000256" key="8">
    <source>
        <dbReference type="ARBA" id="ARBA00031557"/>
    </source>
</evidence>
<evidence type="ECO:0000256" key="5">
    <source>
        <dbReference type="ARBA" id="ARBA00022840"/>
    </source>
</evidence>
<dbReference type="AlphaFoldDB" id="A0A933MLH6"/>
<evidence type="ECO:0000256" key="1">
    <source>
        <dbReference type="ARBA" id="ARBA00001953"/>
    </source>
</evidence>
<evidence type="ECO:0000256" key="9">
    <source>
        <dbReference type="ARBA" id="ARBA00048208"/>
    </source>
</evidence>
<dbReference type="Gene3D" id="3.40.50.20">
    <property type="match status" value="1"/>
</dbReference>
<name>A0A933MLH6_UNCT6</name>
<dbReference type="InterPro" id="IPR000089">
    <property type="entry name" value="Biotin_lipoyl"/>
</dbReference>
<evidence type="ECO:0000256" key="4">
    <source>
        <dbReference type="ARBA" id="ARBA00022741"/>
    </source>
</evidence>
<dbReference type="SUPFAM" id="SSF56059">
    <property type="entry name" value="Glutathione synthetase ATP-binding domain-like"/>
    <property type="match status" value="1"/>
</dbReference>
<dbReference type="InterPro" id="IPR011764">
    <property type="entry name" value="Biotin_carboxylation_dom"/>
</dbReference>
<dbReference type="InterPro" id="IPR005481">
    <property type="entry name" value="BC-like_N"/>
</dbReference>
<dbReference type="FunFam" id="3.40.50.20:FF:000010">
    <property type="entry name" value="Propionyl-CoA carboxylase subunit alpha"/>
    <property type="match status" value="1"/>
</dbReference>
<dbReference type="SUPFAM" id="SSF51230">
    <property type="entry name" value="Single hybrid motif"/>
    <property type="match status" value="1"/>
</dbReference>
<dbReference type="PROSITE" id="PS00867">
    <property type="entry name" value="CPSASE_2"/>
    <property type="match status" value="1"/>
</dbReference>
<evidence type="ECO:0000256" key="7">
    <source>
        <dbReference type="ARBA" id="ARBA00023267"/>
    </source>
</evidence>
<evidence type="ECO:0000256" key="3">
    <source>
        <dbReference type="ARBA" id="ARBA00022598"/>
    </source>
</evidence>
<dbReference type="PROSITE" id="PS50975">
    <property type="entry name" value="ATP_GRASP"/>
    <property type="match status" value="1"/>
</dbReference>
<organism evidence="14 15">
    <name type="scientific">candidate division TA06 bacterium</name>
    <dbReference type="NCBI Taxonomy" id="2250710"/>
    <lineage>
        <taxon>Bacteria</taxon>
        <taxon>Bacteria division TA06</taxon>
    </lineage>
</organism>
<dbReference type="Gene3D" id="3.30.470.20">
    <property type="entry name" value="ATP-grasp fold, B domain"/>
    <property type="match status" value="1"/>
</dbReference>
<dbReference type="Gene3D" id="2.40.50.100">
    <property type="match status" value="1"/>
</dbReference>
<dbReference type="Pfam" id="PF00289">
    <property type="entry name" value="Biotin_carb_N"/>
    <property type="match status" value="1"/>
</dbReference>
<protein>
    <recommendedName>
        <fullName evidence="2">Propionyl-CoA carboxylase alpha chain, mitochondrial</fullName>
    </recommendedName>
    <alternativeName>
        <fullName evidence="8">Propanoyl-CoA:carbon dioxide ligase subunit alpha</fullName>
    </alternativeName>
</protein>
<keyword evidence="6" id="KW-0443">Lipid metabolism</keyword>
<reference evidence="14" key="1">
    <citation type="submission" date="2020-07" db="EMBL/GenBank/DDBJ databases">
        <title>Huge and variable diversity of episymbiotic CPR bacteria and DPANN archaea in groundwater ecosystems.</title>
        <authorList>
            <person name="He C.Y."/>
            <person name="Keren R."/>
            <person name="Whittaker M."/>
            <person name="Farag I.F."/>
            <person name="Doudna J."/>
            <person name="Cate J.H.D."/>
            <person name="Banfield J.F."/>
        </authorList>
    </citation>
    <scope>NUCLEOTIDE SEQUENCE</scope>
    <source>
        <strain evidence="14">NC_groundwater_1520_Pr4_B-0.1um_53_5</strain>
    </source>
</reference>
<evidence type="ECO:0000259" key="13">
    <source>
        <dbReference type="PROSITE" id="PS50979"/>
    </source>
</evidence>
<dbReference type="PROSITE" id="PS00866">
    <property type="entry name" value="CPSASE_1"/>
    <property type="match status" value="1"/>
</dbReference>
<dbReference type="PANTHER" id="PTHR18866:SF33">
    <property type="entry name" value="METHYLCROTONOYL-COA CARBOXYLASE SUBUNIT ALPHA, MITOCHONDRIAL-RELATED"/>
    <property type="match status" value="1"/>
</dbReference>
<gene>
    <name evidence="14" type="ORF">HY768_11345</name>
</gene>
<feature type="domain" description="Biotin carboxylation" evidence="13">
    <location>
        <begin position="1"/>
        <end position="445"/>
    </location>
</feature>
<dbReference type="PANTHER" id="PTHR18866">
    <property type="entry name" value="CARBOXYLASE:PYRUVATE/ACETYL-COA/PROPIONYL-COA CARBOXYLASE"/>
    <property type="match status" value="1"/>
</dbReference>